<organism evidence="3 4">
    <name type="scientific">Knoellia remsis</name>
    <dbReference type="NCBI Taxonomy" id="407159"/>
    <lineage>
        <taxon>Bacteria</taxon>
        <taxon>Bacillati</taxon>
        <taxon>Actinomycetota</taxon>
        <taxon>Actinomycetes</taxon>
        <taxon>Micrococcales</taxon>
        <taxon>Intrasporangiaceae</taxon>
        <taxon>Knoellia</taxon>
    </lineage>
</organism>
<reference evidence="3 4" key="1">
    <citation type="submission" date="2018-03" db="EMBL/GenBank/DDBJ databases">
        <title>Genomic Encyclopedia of Archaeal and Bacterial Type Strains, Phase II (KMG-II): from individual species to whole genera.</title>
        <authorList>
            <person name="Goeker M."/>
        </authorList>
    </citation>
    <scope>NUCLEOTIDE SEQUENCE [LARGE SCALE GENOMIC DNA]</scope>
    <source>
        <strain evidence="3 4">ATCC BAA-1496</strain>
    </source>
</reference>
<accession>A0A2T0UQV9</accession>
<evidence type="ECO:0000259" key="2">
    <source>
        <dbReference type="Pfam" id="PF02627"/>
    </source>
</evidence>
<evidence type="ECO:0000313" key="3">
    <source>
        <dbReference type="EMBL" id="PRY60315.1"/>
    </source>
</evidence>
<dbReference type="SUPFAM" id="SSF69118">
    <property type="entry name" value="AhpD-like"/>
    <property type="match status" value="1"/>
</dbReference>
<comment type="caution">
    <text evidence="3">The sequence shown here is derived from an EMBL/GenBank/DDBJ whole genome shotgun (WGS) entry which is preliminary data.</text>
</comment>
<feature type="domain" description="Carboxymuconolactone decarboxylase-like" evidence="2">
    <location>
        <begin position="59"/>
        <end position="135"/>
    </location>
</feature>
<dbReference type="Proteomes" id="UP000237822">
    <property type="component" value="Unassembled WGS sequence"/>
</dbReference>
<evidence type="ECO:0000313" key="4">
    <source>
        <dbReference type="Proteomes" id="UP000237822"/>
    </source>
</evidence>
<feature type="region of interest" description="Disordered" evidence="1">
    <location>
        <begin position="1"/>
        <end position="23"/>
    </location>
</feature>
<dbReference type="PANTHER" id="PTHR34846:SF5">
    <property type="entry name" value="CARBOXYMUCONOLACTONE DECARBOXYLASE-LIKE DOMAIN-CONTAINING PROTEIN"/>
    <property type="match status" value="1"/>
</dbReference>
<dbReference type="PANTHER" id="PTHR34846">
    <property type="entry name" value="4-CARBOXYMUCONOLACTONE DECARBOXYLASE FAMILY PROTEIN (AFU_ORTHOLOGUE AFUA_6G11590)"/>
    <property type="match status" value="1"/>
</dbReference>
<dbReference type="InterPro" id="IPR029032">
    <property type="entry name" value="AhpD-like"/>
</dbReference>
<protein>
    <submittedName>
        <fullName evidence="3">AhpD family alkylhydroperoxidase</fullName>
    </submittedName>
</protein>
<gene>
    <name evidence="3" type="ORF">BCF74_107101</name>
</gene>
<feature type="compositionally biased region" description="Basic and acidic residues" evidence="1">
    <location>
        <begin position="1"/>
        <end position="11"/>
    </location>
</feature>
<dbReference type="EMBL" id="PVTI01000007">
    <property type="protein sequence ID" value="PRY60315.1"/>
    <property type="molecule type" value="Genomic_DNA"/>
</dbReference>
<dbReference type="Gene3D" id="1.20.1290.10">
    <property type="entry name" value="AhpD-like"/>
    <property type="match status" value="1"/>
</dbReference>
<dbReference type="GO" id="GO:0051920">
    <property type="term" value="F:peroxiredoxin activity"/>
    <property type="evidence" value="ECO:0007669"/>
    <property type="project" value="InterPro"/>
</dbReference>
<keyword evidence="3" id="KW-0560">Oxidoreductase</keyword>
<name>A0A2T0UQV9_9MICO</name>
<proteinExistence type="predicted"/>
<dbReference type="AlphaFoldDB" id="A0A2T0UQV9"/>
<keyword evidence="3" id="KW-0575">Peroxidase</keyword>
<dbReference type="Pfam" id="PF02627">
    <property type="entry name" value="CMD"/>
    <property type="match status" value="1"/>
</dbReference>
<dbReference type="InterPro" id="IPR003779">
    <property type="entry name" value="CMD-like"/>
</dbReference>
<evidence type="ECO:0000256" key="1">
    <source>
        <dbReference type="SAM" id="MobiDB-lite"/>
    </source>
</evidence>
<dbReference type="RefSeq" id="WP_245889244.1">
    <property type="nucleotide sequence ID" value="NZ_PVTI01000007.1"/>
</dbReference>
<keyword evidence="4" id="KW-1185">Reference proteome</keyword>
<sequence>MSGRHTPEVGGRHTGPRIPPGSLRELGPFGWAFSRAAGRVMGTEPPAVFTTLGRARGTFTGWLHFAGRLMPFGSLSRREAEVVILTVGTRRECEYELSHHRRIGRRAGLSADEVSSLTRGDAPPTLSEREAVLRATALALVEDRDLDDEAWARLRSVTSEREAVELLLLAGNYDMLATVLTTLRVQPDPVR</sequence>